<accession>A0A0P6WF14</accession>
<dbReference type="eggNOG" id="ENOG50338GN">
    <property type="taxonomic scope" value="Bacteria"/>
</dbReference>
<dbReference type="InterPro" id="IPR020210">
    <property type="entry name" value="Uncharacterised_YpbF_TM"/>
</dbReference>
<dbReference type="Pfam" id="PF10864">
    <property type="entry name" value="DUF2663"/>
    <property type="match status" value="1"/>
</dbReference>
<evidence type="ECO:0000256" key="1">
    <source>
        <dbReference type="SAM" id="Phobius"/>
    </source>
</evidence>
<gene>
    <name evidence="2" type="ORF">AM506_09790</name>
</gene>
<comment type="caution">
    <text evidence="2">The sequence shown here is derived from an EMBL/GenBank/DDBJ whole genome shotgun (WGS) entry which is preliminary data.</text>
</comment>
<dbReference type="EMBL" id="LIXZ01000006">
    <property type="protein sequence ID" value="KPL59745.1"/>
    <property type="molecule type" value="Genomic_DNA"/>
</dbReference>
<reference evidence="2 3" key="1">
    <citation type="submission" date="2015-08" db="EMBL/GenBank/DDBJ databases">
        <title>Draft Genome Sequence of Bacillus vietnamensis UCD-SED5.</title>
        <authorList>
            <person name="Lee R.D."/>
            <person name="Jospin G."/>
            <person name="Lang J.M."/>
            <person name="Coil D.A."/>
            <person name="Eisen J.A."/>
        </authorList>
    </citation>
    <scope>NUCLEOTIDE SEQUENCE [LARGE SCALE GENOMIC DNA]</scope>
    <source>
        <strain evidence="2 3">UCD-SED5</strain>
    </source>
</reference>
<keyword evidence="1" id="KW-0812">Transmembrane</keyword>
<evidence type="ECO:0000313" key="2">
    <source>
        <dbReference type="EMBL" id="KPL59745.1"/>
    </source>
</evidence>
<dbReference type="Proteomes" id="UP000050398">
    <property type="component" value="Unassembled WGS sequence"/>
</dbReference>
<proteinExistence type="predicted"/>
<feature type="transmembrane region" description="Helical" evidence="1">
    <location>
        <begin position="36"/>
        <end position="55"/>
    </location>
</feature>
<keyword evidence="1" id="KW-0472">Membrane</keyword>
<keyword evidence="1" id="KW-1133">Transmembrane helix</keyword>
<protein>
    <recommendedName>
        <fullName evidence="4">DUF2663 family protein</fullName>
    </recommendedName>
</protein>
<dbReference type="OrthoDB" id="2969742at2"/>
<feature type="transmembrane region" description="Helical" evidence="1">
    <location>
        <begin position="67"/>
        <end position="94"/>
    </location>
</feature>
<dbReference type="PATRIC" id="fig|218284.4.peg.3619"/>
<evidence type="ECO:0008006" key="4">
    <source>
        <dbReference type="Google" id="ProtNLM"/>
    </source>
</evidence>
<organism evidence="2 3">
    <name type="scientific">Rossellomorea vietnamensis</name>
    <dbReference type="NCBI Taxonomy" id="218284"/>
    <lineage>
        <taxon>Bacteria</taxon>
        <taxon>Bacillati</taxon>
        <taxon>Bacillota</taxon>
        <taxon>Bacilli</taxon>
        <taxon>Bacillales</taxon>
        <taxon>Bacillaceae</taxon>
        <taxon>Rossellomorea</taxon>
    </lineage>
</organism>
<dbReference type="AlphaFoldDB" id="A0A0P6WF14"/>
<sequence length="151" mass="18097">MARGGKEFGEWTDQATEQMLYNLIEKKQKFDRAKALHLYTLWGTMFASFFFLYYLTKFVSGPYSYSFAAMFSIFVSDSIHLFMALFLVVLFGAAKILYEKKEKKEKEFHALRCEVIDRSKDLWKEEAWKKRHHVYDKMKKEWDINLFHGSK</sequence>
<dbReference type="RefSeq" id="WP_060672313.1">
    <property type="nucleotide sequence ID" value="NZ_LIXZ01000006.1"/>
</dbReference>
<evidence type="ECO:0000313" key="3">
    <source>
        <dbReference type="Proteomes" id="UP000050398"/>
    </source>
</evidence>
<name>A0A0P6WF14_9BACI</name>